<dbReference type="GO" id="GO:0003677">
    <property type="term" value="F:DNA binding"/>
    <property type="evidence" value="ECO:0007669"/>
    <property type="project" value="TreeGrafter"/>
</dbReference>
<dbReference type="Proteomes" id="UP000195607">
    <property type="component" value="Chromosome I"/>
</dbReference>
<dbReference type="AlphaFoldDB" id="A0A1N5VLX9"/>
<keyword evidence="4" id="KW-0949">S-adenosyl-L-methionine</keyword>
<dbReference type="InterPro" id="IPR050390">
    <property type="entry name" value="C5-Methyltransferase"/>
</dbReference>
<dbReference type="EMBL" id="LT671858">
    <property type="protein sequence ID" value="SIM73932.1"/>
    <property type="molecule type" value="Genomic_DNA"/>
</dbReference>
<name>A0A1N5VLX9_9ARCH</name>
<evidence type="ECO:0000256" key="4">
    <source>
        <dbReference type="ARBA" id="ARBA00022691"/>
    </source>
</evidence>
<protein>
    <recommendedName>
        <fullName evidence="1">DNA (cytosine-5-)-methyltransferase</fullName>
        <ecNumber evidence="1">2.1.1.37</ecNumber>
    </recommendedName>
</protein>
<dbReference type="InterPro" id="IPR001525">
    <property type="entry name" value="C5_MeTfrase"/>
</dbReference>
<sequence length="495" mass="57912">MFFAGRTPFKIVLSVEKDPIAFETLRLRSFYRQFKNDEVPEDYYKFLRGEISRKALYRRHQDQYNRAKTETLRMTLGNGKIRQERLNERIETALGSANNWVLIGGPPCQAYSLIGRVKIKNENAKKNKDFEKDRRHFLYREYLKIISDHRPPIFVMENVPGLISSKVNGNSTFKMILNDLHSPIKAIAEINREDKVFKDSLTYNIYSLVKTKKESAELQDSDYVIRTENYGLPQARHRVILLGVRSDIDKMPSQLKVSNNRTTIWDAISDLPKIRSRLSKEEDSTENWRSAIQDIKRTTWYSELKNNALKEEILSNLEKIDEIDSTGNEYIPVELKGMYYDEWFYDKKLRGICNHTSRSHMREDLHRYIFASSFVNVFNKSPKIIDFPERLRPNHKNLNKAVCDGLFSDRFRVQVRNKSSTTITSHISKDGHYYIHPDPAQCRSLTVREAARLQTFPDNYFFAGNRTMQYHQVGNAVPPLLARLIADVVYNMLGQ</sequence>
<evidence type="ECO:0000256" key="3">
    <source>
        <dbReference type="ARBA" id="ARBA00022679"/>
    </source>
</evidence>
<organism evidence="5 6">
    <name type="scientific">Cuniculiplasma divulgatum</name>
    <dbReference type="NCBI Taxonomy" id="1673428"/>
    <lineage>
        <taxon>Archaea</taxon>
        <taxon>Methanobacteriati</taxon>
        <taxon>Thermoplasmatota</taxon>
        <taxon>Thermoplasmata</taxon>
        <taxon>Thermoplasmatales</taxon>
        <taxon>Cuniculiplasmataceae</taxon>
        <taxon>Cuniculiplasma</taxon>
    </lineage>
</organism>
<evidence type="ECO:0000256" key="1">
    <source>
        <dbReference type="ARBA" id="ARBA00011975"/>
    </source>
</evidence>
<dbReference type="GO" id="GO:0044027">
    <property type="term" value="P:negative regulation of gene expression via chromosomal CpG island methylation"/>
    <property type="evidence" value="ECO:0007669"/>
    <property type="project" value="TreeGrafter"/>
</dbReference>
<reference evidence="5 6" key="1">
    <citation type="submission" date="2016-04" db="EMBL/GenBank/DDBJ databases">
        <authorList>
            <person name="Evans L.H."/>
            <person name="Alamgir A."/>
            <person name="Owens N."/>
            <person name="Weber N.D."/>
            <person name="Virtaneva K."/>
            <person name="Barbian K."/>
            <person name="Babar A."/>
            <person name="Rosenke K."/>
        </authorList>
    </citation>
    <scope>NUCLEOTIDE SEQUENCE [LARGE SCALE GENOMIC DNA]</scope>
    <source>
        <strain evidence="6">S5(T) (JCM 30642 \VKM B-2941)</strain>
    </source>
</reference>
<dbReference type="GO" id="GO:0032259">
    <property type="term" value="P:methylation"/>
    <property type="evidence" value="ECO:0007669"/>
    <property type="project" value="UniProtKB-KW"/>
</dbReference>
<proteinExistence type="predicted"/>
<dbReference type="SUPFAM" id="SSF53335">
    <property type="entry name" value="S-adenosyl-L-methionine-dependent methyltransferases"/>
    <property type="match status" value="1"/>
</dbReference>
<dbReference type="Gene3D" id="3.40.50.150">
    <property type="entry name" value="Vaccinia Virus protein VP39"/>
    <property type="match status" value="1"/>
</dbReference>
<evidence type="ECO:0000313" key="5">
    <source>
        <dbReference type="EMBL" id="SIM73932.1"/>
    </source>
</evidence>
<dbReference type="EC" id="2.1.1.37" evidence="1"/>
<keyword evidence="2 5" id="KW-0489">Methyltransferase</keyword>
<dbReference type="NCBIfam" id="TIGR00675">
    <property type="entry name" value="dcm"/>
    <property type="match status" value="1"/>
</dbReference>
<evidence type="ECO:0000256" key="2">
    <source>
        <dbReference type="ARBA" id="ARBA00022603"/>
    </source>
</evidence>
<evidence type="ECO:0000313" key="6">
    <source>
        <dbReference type="Proteomes" id="UP000195607"/>
    </source>
</evidence>
<keyword evidence="3 5" id="KW-0808">Transferase</keyword>
<dbReference type="GO" id="GO:0003886">
    <property type="term" value="F:DNA (cytosine-5-)-methyltransferase activity"/>
    <property type="evidence" value="ECO:0007669"/>
    <property type="project" value="UniProtKB-EC"/>
</dbReference>
<dbReference type="InterPro" id="IPR029063">
    <property type="entry name" value="SAM-dependent_MTases_sf"/>
</dbReference>
<dbReference type="Pfam" id="PF00145">
    <property type="entry name" value="DNA_methylase"/>
    <property type="match status" value="2"/>
</dbReference>
<dbReference type="PANTHER" id="PTHR10629">
    <property type="entry name" value="CYTOSINE-SPECIFIC METHYLTRANSFERASE"/>
    <property type="match status" value="1"/>
</dbReference>
<dbReference type="PROSITE" id="PS51679">
    <property type="entry name" value="SAM_MT_C5"/>
    <property type="match status" value="1"/>
</dbReference>
<dbReference type="Gene3D" id="3.90.120.10">
    <property type="entry name" value="DNA Methylase, subunit A, domain 2"/>
    <property type="match status" value="1"/>
</dbReference>
<dbReference type="PANTHER" id="PTHR10629:SF52">
    <property type="entry name" value="DNA (CYTOSINE-5)-METHYLTRANSFERASE 1"/>
    <property type="match status" value="1"/>
</dbReference>
<gene>
    <name evidence="5" type="ORF">CSP5_1430</name>
</gene>
<dbReference type="REBASE" id="176595">
    <property type="entry name" value="M.Cdi30642ORF1430P"/>
</dbReference>
<accession>A0A1N5VLX9</accession>